<dbReference type="EMBL" id="JAAYEE010000241">
    <property type="protein sequence ID" value="NLW36372.1"/>
    <property type="molecule type" value="Genomic_DNA"/>
</dbReference>
<dbReference type="Gene3D" id="3.30.420.130">
    <property type="entry name" value="Dinitrogenase iron-molybdenum cofactor biosynthesis domain"/>
    <property type="match status" value="1"/>
</dbReference>
<dbReference type="AlphaFoldDB" id="A0A971M5M5"/>
<evidence type="ECO:0000313" key="1">
    <source>
        <dbReference type="EMBL" id="NLW36372.1"/>
    </source>
</evidence>
<evidence type="ECO:0008006" key="3">
    <source>
        <dbReference type="Google" id="ProtNLM"/>
    </source>
</evidence>
<dbReference type="SUPFAM" id="SSF53146">
    <property type="entry name" value="Nitrogenase accessory factor-like"/>
    <property type="match status" value="1"/>
</dbReference>
<gene>
    <name evidence="1" type="ORF">GXY80_12995</name>
</gene>
<reference evidence="1" key="2">
    <citation type="submission" date="2020-01" db="EMBL/GenBank/DDBJ databases">
        <authorList>
            <person name="Campanaro S."/>
        </authorList>
    </citation>
    <scope>NUCLEOTIDE SEQUENCE</scope>
    <source>
        <strain evidence="1">AS06rmzACSIP_7</strain>
    </source>
</reference>
<dbReference type="Proteomes" id="UP000777265">
    <property type="component" value="Unassembled WGS sequence"/>
</dbReference>
<reference evidence="1" key="1">
    <citation type="journal article" date="2020" name="Biotechnol. Biofuels">
        <title>New insights from the biogas microbiome by comprehensive genome-resolved metagenomics of nearly 1600 species originating from multiple anaerobic digesters.</title>
        <authorList>
            <person name="Campanaro S."/>
            <person name="Treu L."/>
            <person name="Rodriguez-R L.M."/>
            <person name="Kovalovszki A."/>
            <person name="Ziels R.M."/>
            <person name="Maus I."/>
            <person name="Zhu X."/>
            <person name="Kougias P.G."/>
            <person name="Basile A."/>
            <person name="Luo G."/>
            <person name="Schluter A."/>
            <person name="Konstantinidis K.T."/>
            <person name="Angelidaki I."/>
        </authorList>
    </citation>
    <scope>NUCLEOTIDE SEQUENCE</scope>
    <source>
        <strain evidence="1">AS06rmzACSIP_7</strain>
    </source>
</reference>
<sequence length="126" mass="13915">MKIAIAHWLGRVSPLFDVSDKLCLIGVEGRREVSRENITLTVRDPFGRAKEVAEFGTDVLLCGAISHVLERALIGSGIRVIGFLCGELDPVMAAFLEGRLSDGRFFMPGCRAQRQRHRFRGTGGRC</sequence>
<protein>
    <recommendedName>
        <fullName evidence="3">Dinitrogenase iron-molybdenum cofactor biosynthesis domain-containing protein</fullName>
    </recommendedName>
</protein>
<proteinExistence type="predicted"/>
<dbReference type="InterPro" id="IPR036105">
    <property type="entry name" value="DiNase_FeMo-co_biosyn_sf"/>
</dbReference>
<accession>A0A971M5M5</accession>
<comment type="caution">
    <text evidence="1">The sequence shown here is derived from an EMBL/GenBank/DDBJ whole genome shotgun (WGS) entry which is preliminary data.</text>
</comment>
<evidence type="ECO:0000313" key="2">
    <source>
        <dbReference type="Proteomes" id="UP000777265"/>
    </source>
</evidence>
<name>A0A971M5M5_9BACT</name>
<organism evidence="1 2">
    <name type="scientific">Syntrophorhabdus aromaticivorans</name>
    <dbReference type="NCBI Taxonomy" id="328301"/>
    <lineage>
        <taxon>Bacteria</taxon>
        <taxon>Pseudomonadati</taxon>
        <taxon>Thermodesulfobacteriota</taxon>
        <taxon>Syntrophorhabdia</taxon>
        <taxon>Syntrophorhabdales</taxon>
        <taxon>Syntrophorhabdaceae</taxon>
        <taxon>Syntrophorhabdus</taxon>
    </lineage>
</organism>